<evidence type="ECO:0000313" key="1">
    <source>
        <dbReference type="EMBL" id="GAG06188.1"/>
    </source>
</evidence>
<accession>X0V0Y7</accession>
<evidence type="ECO:0008006" key="2">
    <source>
        <dbReference type="Google" id="ProtNLM"/>
    </source>
</evidence>
<dbReference type="AlphaFoldDB" id="X0V0Y7"/>
<protein>
    <recommendedName>
        <fullName evidence="2">Glycosyl transferase family 1 domain-containing protein</fullName>
    </recommendedName>
</protein>
<comment type="caution">
    <text evidence="1">The sequence shown here is derived from an EMBL/GenBank/DDBJ whole genome shotgun (WGS) entry which is preliminary data.</text>
</comment>
<name>X0V0Y7_9ZZZZ</name>
<organism evidence="1">
    <name type="scientific">marine sediment metagenome</name>
    <dbReference type="NCBI Taxonomy" id="412755"/>
    <lineage>
        <taxon>unclassified sequences</taxon>
        <taxon>metagenomes</taxon>
        <taxon>ecological metagenomes</taxon>
    </lineage>
</organism>
<proteinExistence type="predicted"/>
<gene>
    <name evidence="1" type="ORF">S01H1_36651</name>
</gene>
<reference evidence="1" key="1">
    <citation type="journal article" date="2014" name="Front. Microbiol.">
        <title>High frequency of phylogenetically diverse reductive dehalogenase-homologous genes in deep subseafloor sedimentary metagenomes.</title>
        <authorList>
            <person name="Kawai M."/>
            <person name="Futagami T."/>
            <person name="Toyoda A."/>
            <person name="Takaki Y."/>
            <person name="Nishi S."/>
            <person name="Hori S."/>
            <person name="Arai W."/>
            <person name="Tsubouchi T."/>
            <person name="Morono Y."/>
            <person name="Uchiyama I."/>
            <person name="Ito T."/>
            <person name="Fujiyama A."/>
            <person name="Inagaki F."/>
            <person name="Takami H."/>
        </authorList>
    </citation>
    <scope>NUCLEOTIDE SEQUENCE</scope>
    <source>
        <strain evidence="1">Expedition CK06-06</strain>
    </source>
</reference>
<dbReference type="EMBL" id="BARS01022976">
    <property type="protein sequence ID" value="GAG06188.1"/>
    <property type="molecule type" value="Genomic_DNA"/>
</dbReference>
<feature type="non-terminal residue" evidence="1">
    <location>
        <position position="1"/>
    </location>
</feature>
<sequence>HGDLIVRNYIKKFLKNSNYIISFCEIFKNNNFQTIGNPSFNEDFAKIFFGNANINLFCNSKNIDLLRINNISKNTVYFPESGFDNNINEINNQNIISKDFDILIYCSIHKKFKHRLFLLEKVKKFCTEKNYTIKIFLRGENDPVGLIGDKLEEYLNKSKVVLHIPIFENLNTFPWAKCCMLFNSKRFVLIENNIEVENIHKLNVATYNPNVEDDIYNKLDYYIKNDNERNKHAIDCFEFMKNNYNFNSINFGFDNILLENI</sequence>